<evidence type="ECO:0000256" key="1">
    <source>
        <dbReference type="ARBA" id="ARBA00022603"/>
    </source>
</evidence>
<dbReference type="SUPFAM" id="SSF53335">
    <property type="entry name" value="S-adenosyl-L-methionine-dependent methyltransferases"/>
    <property type="match status" value="1"/>
</dbReference>
<dbReference type="InterPro" id="IPR007848">
    <property type="entry name" value="Small_mtfrase_dom"/>
</dbReference>
<keyword evidence="3" id="KW-0949">S-adenosyl-L-methionine</keyword>
<feature type="domain" description="Methyltransferase small" evidence="4">
    <location>
        <begin position="161"/>
        <end position="323"/>
    </location>
</feature>
<dbReference type="KEGG" id="rsu:NHU_00278"/>
<evidence type="ECO:0000313" key="6">
    <source>
        <dbReference type="Proteomes" id="UP000064912"/>
    </source>
</evidence>
<dbReference type="GO" id="GO:0008757">
    <property type="term" value="F:S-adenosylmethionine-dependent methyltransferase activity"/>
    <property type="evidence" value="ECO:0007669"/>
    <property type="project" value="InterPro"/>
</dbReference>
<keyword evidence="1 5" id="KW-0489">Methyltransferase</keyword>
<dbReference type="Gene3D" id="3.40.50.150">
    <property type="entry name" value="Vaccinia Virus protein VP39"/>
    <property type="match status" value="2"/>
</dbReference>
<protein>
    <submittedName>
        <fullName evidence="5">16S RNA methylase RsmC</fullName>
    </submittedName>
</protein>
<dbReference type="Pfam" id="PF05175">
    <property type="entry name" value="MTS"/>
    <property type="match status" value="1"/>
</dbReference>
<proteinExistence type="predicted"/>
<accession>A0A0D6AYD3</accession>
<dbReference type="AlphaFoldDB" id="A0A0D6AYD3"/>
<evidence type="ECO:0000313" key="5">
    <source>
        <dbReference type="EMBL" id="BAQ67449.1"/>
    </source>
</evidence>
<dbReference type="EMBL" id="AP014800">
    <property type="protein sequence ID" value="BAQ67449.1"/>
    <property type="molecule type" value="Genomic_DNA"/>
</dbReference>
<evidence type="ECO:0000259" key="4">
    <source>
        <dbReference type="Pfam" id="PF05175"/>
    </source>
</evidence>
<dbReference type="InterPro" id="IPR046977">
    <property type="entry name" value="RsmC/RlmG"/>
</dbReference>
<evidence type="ECO:0000256" key="3">
    <source>
        <dbReference type="ARBA" id="ARBA00022691"/>
    </source>
</evidence>
<dbReference type="GO" id="GO:0032259">
    <property type="term" value="P:methylation"/>
    <property type="evidence" value="ECO:0007669"/>
    <property type="project" value="UniProtKB-KW"/>
</dbReference>
<sequence length="333" mass="34526">MTVSRLTLALQSGAVSVPPDGRIAVFDAPAGADLSALPKDRVQIVQGFAPDHDAWAARGWDVAVAPEGAFAAALVMLPRAKAAAQARLAEALALTGGGPVLVDGAKTDGVDSLLKALRKGGAEVSAPFAKAHGKTFSFGAEPAALAHWLPGEGGLIGGRYRTLPGVFSADGIDRGSALLVGALQAPLKGRVADLGAGWGYVAAEALAAHPGIAEMHLIEADHAALSCARENVTDPRARFHWADATVFKADRGFDTVLTNPPFHVSRTADPGLGRAFLAAAARLLAPHGQALIVANRHLPYERDLAGLFGETREIGAEAGFKLLLARRPSRRPR</sequence>
<dbReference type="PATRIC" id="fig|35806.4.peg.283"/>
<name>A0A0D6AYD3_RHOSU</name>
<dbReference type="PANTHER" id="PTHR47816">
    <property type="entry name" value="RIBOSOMAL RNA SMALL SUBUNIT METHYLTRANSFERASE C"/>
    <property type="match status" value="1"/>
</dbReference>
<gene>
    <name evidence="5" type="ORF">NHU_00278</name>
</gene>
<dbReference type="CDD" id="cd02440">
    <property type="entry name" value="AdoMet_MTases"/>
    <property type="match status" value="1"/>
</dbReference>
<reference evidence="5 6" key="1">
    <citation type="submission" date="2015-02" db="EMBL/GenBank/DDBJ databases">
        <title>Genome sequene of Rhodovulum sulfidophilum DSM 2351.</title>
        <authorList>
            <person name="Nagao N."/>
        </authorList>
    </citation>
    <scope>NUCLEOTIDE SEQUENCE [LARGE SCALE GENOMIC DNA]</scope>
    <source>
        <strain evidence="5 6">DSM 2351</strain>
    </source>
</reference>
<evidence type="ECO:0000256" key="2">
    <source>
        <dbReference type="ARBA" id="ARBA00022679"/>
    </source>
</evidence>
<dbReference type="InterPro" id="IPR029063">
    <property type="entry name" value="SAM-dependent_MTases_sf"/>
</dbReference>
<organism evidence="5 6">
    <name type="scientific">Rhodovulum sulfidophilum</name>
    <name type="common">Rhodobacter sulfidophilus</name>
    <dbReference type="NCBI Taxonomy" id="35806"/>
    <lineage>
        <taxon>Bacteria</taxon>
        <taxon>Pseudomonadati</taxon>
        <taxon>Pseudomonadota</taxon>
        <taxon>Alphaproteobacteria</taxon>
        <taxon>Rhodobacterales</taxon>
        <taxon>Paracoccaceae</taxon>
        <taxon>Rhodovulum</taxon>
    </lineage>
</organism>
<keyword evidence="2" id="KW-0808">Transferase</keyword>
<dbReference type="Proteomes" id="UP000064912">
    <property type="component" value="Chromosome"/>
</dbReference>
<dbReference type="PANTHER" id="PTHR47816:SF4">
    <property type="entry name" value="RIBOSOMAL RNA SMALL SUBUNIT METHYLTRANSFERASE C"/>
    <property type="match status" value="1"/>
</dbReference>
<dbReference type="eggNOG" id="COG2813">
    <property type="taxonomic scope" value="Bacteria"/>
</dbReference>